<gene>
    <name evidence="3" type="ORF">HIM_06074</name>
</gene>
<protein>
    <submittedName>
        <fullName evidence="3">Uncharacterized protein</fullName>
    </submittedName>
</protein>
<dbReference type="PANTHER" id="PTHR21974:SF2">
    <property type="entry name" value="RE15880P"/>
    <property type="match status" value="1"/>
</dbReference>
<proteinExistence type="predicted"/>
<dbReference type="EMBL" id="KQ030525">
    <property type="protein sequence ID" value="KJZ74478.1"/>
    <property type="molecule type" value="Genomic_DNA"/>
</dbReference>
<dbReference type="Proteomes" id="UP000054481">
    <property type="component" value="Unassembled WGS sequence"/>
</dbReference>
<dbReference type="AlphaFoldDB" id="A0A0F7ZU96"/>
<name>A0A0F7ZU96_9HYPO</name>
<feature type="region of interest" description="Disordered" evidence="2">
    <location>
        <begin position="346"/>
        <end position="376"/>
    </location>
</feature>
<keyword evidence="4" id="KW-1185">Reference proteome</keyword>
<sequence>MSTFESSVYRAAALHAELLRTLAETDHASPVLEQQSRLIDDLDSHIAVSNQRLKVLEVKREADRKELGKFRNSYVRRFMYRAACQQDKFTHRAEKGEREFFEVTQKAQREHNINTSLREQRLEAERSKEELESMVEQHNEALEMLDKLYQSVFAGRTPQSQEEDEAEQMCDRLKASYQNLRAEWQAESMAVHLLENSHTLMDEALTRIRDALSYSKSDRLGGSVVYDMMEKNRLAQAEQLVAMARLEITRAQKVSPHVKAPAGVSINHGRVLRGLYYDDIFSDSTFRNELRRGVSEMQRCDEQLQCELDAARSRRKQLQAMLDCRAVELKEARLRLQREREKVFETVMRGSPQSEGRLQWSSEDTDKDKQGKTRPPLLRIATSQRNPEVMMKEFEAWRDKERQMKVVFE</sequence>
<evidence type="ECO:0000313" key="3">
    <source>
        <dbReference type="EMBL" id="KJZ74478.1"/>
    </source>
</evidence>
<accession>A0A0F7ZU96</accession>
<evidence type="ECO:0000256" key="1">
    <source>
        <dbReference type="SAM" id="Coils"/>
    </source>
</evidence>
<organism evidence="3 4">
    <name type="scientific">Hirsutella minnesotensis 3608</name>
    <dbReference type="NCBI Taxonomy" id="1043627"/>
    <lineage>
        <taxon>Eukaryota</taxon>
        <taxon>Fungi</taxon>
        <taxon>Dikarya</taxon>
        <taxon>Ascomycota</taxon>
        <taxon>Pezizomycotina</taxon>
        <taxon>Sordariomycetes</taxon>
        <taxon>Hypocreomycetidae</taxon>
        <taxon>Hypocreales</taxon>
        <taxon>Ophiocordycipitaceae</taxon>
        <taxon>Hirsutella</taxon>
    </lineage>
</organism>
<feature type="compositionally biased region" description="Polar residues" evidence="2">
    <location>
        <begin position="351"/>
        <end position="362"/>
    </location>
</feature>
<reference evidence="3 4" key="1">
    <citation type="journal article" date="2014" name="Genome Biol. Evol.">
        <title>Comparative genomics and transcriptomics analyses reveal divergent lifestyle features of nematode endoparasitic fungus Hirsutella minnesotensis.</title>
        <authorList>
            <person name="Lai Y."/>
            <person name="Liu K."/>
            <person name="Zhang X."/>
            <person name="Zhang X."/>
            <person name="Li K."/>
            <person name="Wang N."/>
            <person name="Shu C."/>
            <person name="Wu Y."/>
            <person name="Wang C."/>
            <person name="Bushley K.E."/>
            <person name="Xiang M."/>
            <person name="Liu X."/>
        </authorList>
    </citation>
    <scope>NUCLEOTIDE SEQUENCE [LARGE SCALE GENOMIC DNA]</scope>
    <source>
        <strain evidence="3 4">3608</strain>
    </source>
</reference>
<feature type="coiled-coil region" evidence="1">
    <location>
        <begin position="114"/>
        <end position="183"/>
    </location>
</feature>
<dbReference type="OrthoDB" id="2562743at2759"/>
<keyword evidence="1" id="KW-0175">Coiled coil</keyword>
<evidence type="ECO:0000313" key="4">
    <source>
        <dbReference type="Proteomes" id="UP000054481"/>
    </source>
</evidence>
<evidence type="ECO:0000256" key="2">
    <source>
        <dbReference type="SAM" id="MobiDB-lite"/>
    </source>
</evidence>
<dbReference type="PANTHER" id="PTHR21974">
    <property type="entry name" value="RE15880P"/>
    <property type="match status" value="1"/>
</dbReference>